<keyword evidence="1" id="KW-0472">Membrane</keyword>
<dbReference type="PANTHER" id="PTHR30354:SF25">
    <property type="entry name" value="INNER MEMBRANE PERMEASE YGBN"/>
    <property type="match status" value="1"/>
</dbReference>
<feature type="transmembrane region" description="Helical" evidence="1">
    <location>
        <begin position="30"/>
        <end position="48"/>
    </location>
</feature>
<name>A0ABS7WTB8_9BACT</name>
<evidence type="ECO:0000313" key="3">
    <source>
        <dbReference type="Proteomes" id="UP000786183"/>
    </source>
</evidence>
<feature type="transmembrane region" description="Helical" evidence="1">
    <location>
        <begin position="226"/>
        <end position="250"/>
    </location>
</feature>
<protein>
    <submittedName>
        <fullName evidence="2">GntP family permease</fullName>
    </submittedName>
</protein>
<dbReference type="EMBL" id="JACGBB010000024">
    <property type="protein sequence ID" value="MBZ7988016.1"/>
    <property type="molecule type" value="Genomic_DNA"/>
</dbReference>
<keyword evidence="3" id="KW-1185">Reference proteome</keyword>
<feature type="transmembrane region" description="Helical" evidence="1">
    <location>
        <begin position="262"/>
        <end position="286"/>
    </location>
</feature>
<gene>
    <name evidence="2" type="ORF">AVCANL283_07920</name>
</gene>
<feature type="transmembrane region" description="Helical" evidence="1">
    <location>
        <begin position="141"/>
        <end position="159"/>
    </location>
</feature>
<feature type="transmembrane region" description="Helical" evidence="1">
    <location>
        <begin position="196"/>
        <end position="214"/>
    </location>
</feature>
<dbReference type="RefSeq" id="WP_172231306.1">
    <property type="nucleotide sequence ID" value="NZ_CP035946.1"/>
</dbReference>
<accession>A0ABS7WTB8</accession>
<feature type="transmembrane region" description="Helical" evidence="1">
    <location>
        <begin position="424"/>
        <end position="446"/>
    </location>
</feature>
<feature type="transmembrane region" description="Helical" evidence="1">
    <location>
        <begin position="104"/>
        <end position="129"/>
    </location>
</feature>
<reference evidence="2 3" key="1">
    <citation type="submission" date="2020-07" db="EMBL/GenBank/DDBJ databases">
        <title>Transfer of Campylobacter canadensis to the novel genus Avispirillum gen. nov., that also includes two novel species recovered from migratory waterfowl: Avispirillum anseris sp. nov. and Avispirillum brantae sp. nov.</title>
        <authorList>
            <person name="Miller W.G."/>
            <person name="Chapman M.H."/>
            <person name="Yee E."/>
            <person name="Inglis G.D."/>
        </authorList>
    </citation>
    <scope>NUCLEOTIDE SEQUENCE [LARGE SCALE GENOMIC DNA]</scope>
    <source>
        <strain evidence="2 3">L283</strain>
    </source>
</reference>
<keyword evidence="1" id="KW-1133">Transmembrane helix</keyword>
<feature type="transmembrane region" description="Helical" evidence="1">
    <location>
        <begin position="301"/>
        <end position="322"/>
    </location>
</feature>
<proteinExistence type="predicted"/>
<dbReference type="PANTHER" id="PTHR30354">
    <property type="entry name" value="GNT FAMILY GLUCONATE TRANSPORTER"/>
    <property type="match status" value="1"/>
</dbReference>
<evidence type="ECO:0000313" key="2">
    <source>
        <dbReference type="EMBL" id="MBZ7988016.1"/>
    </source>
</evidence>
<organism evidence="2 3">
    <name type="scientific">Campylobacter canadensis</name>
    <dbReference type="NCBI Taxonomy" id="449520"/>
    <lineage>
        <taxon>Bacteria</taxon>
        <taxon>Pseudomonadati</taxon>
        <taxon>Campylobacterota</taxon>
        <taxon>Epsilonproteobacteria</taxon>
        <taxon>Campylobacterales</taxon>
        <taxon>Campylobacteraceae</taxon>
        <taxon>Campylobacter</taxon>
    </lineage>
</organism>
<dbReference type="Pfam" id="PF02447">
    <property type="entry name" value="GntP_permease"/>
    <property type="match status" value="1"/>
</dbReference>
<feature type="transmembrane region" description="Helical" evidence="1">
    <location>
        <begin position="6"/>
        <end position="23"/>
    </location>
</feature>
<comment type="caution">
    <text evidence="2">The sequence shown here is derived from an EMBL/GenBank/DDBJ whole genome shotgun (WGS) entry which is preliminary data.</text>
</comment>
<sequence>MASTFYLLSIALIAVIILLILIMKFKIHSFISLIIVSLFTAFATRIPTDKILEIILSGFGNTLASVALLVGLGAMIGKIIESSGGALVLANTLINKFGEDKAPLALGVASLIFAFPIFFDAGLIVMLPIIISIAKKLKANLLVYALPSIGAFSVMHIYLPPHPGPVAAAQLIGANIGYVVIVGLIIALITWYFSSYLFGTIVGAKFNIQIPTLFSDEEHLNIKPKFFTITCILLTPVILIFINATISSLIKLKIVQANEFLNILLLIGQTQIALLITLILCIVIFYKDFGAKKLENLCEKSLPAICSVVLVTGAGGMFGSILKYSGIGQALADKLNELSIPILLASFLIAACIRIAQGSATVALTTTASLIAPTVLSLELSELQNVCIVLAIASGSVVCSHFNDSGFWLVKGLFNLDEKTTLKTWTILETLIGVIGFLLTSILYLFA</sequence>
<dbReference type="Proteomes" id="UP000786183">
    <property type="component" value="Unassembled WGS sequence"/>
</dbReference>
<dbReference type="NCBIfam" id="TIGR00791">
    <property type="entry name" value="gntP"/>
    <property type="match status" value="1"/>
</dbReference>
<dbReference type="PIRSF" id="PIRSF002746">
    <property type="entry name" value="Gluconate_transporter"/>
    <property type="match status" value="1"/>
</dbReference>
<keyword evidence="1" id="KW-0812">Transmembrane</keyword>
<evidence type="ECO:0000256" key="1">
    <source>
        <dbReference type="SAM" id="Phobius"/>
    </source>
</evidence>
<dbReference type="InterPro" id="IPR003474">
    <property type="entry name" value="Glcn_transporter"/>
</dbReference>
<feature type="transmembrane region" description="Helical" evidence="1">
    <location>
        <begin position="171"/>
        <end position="189"/>
    </location>
</feature>
<feature type="transmembrane region" description="Helical" evidence="1">
    <location>
        <begin position="54"/>
        <end position="72"/>
    </location>
</feature>
<feature type="transmembrane region" description="Helical" evidence="1">
    <location>
        <begin position="342"/>
        <end position="371"/>
    </location>
</feature>